<name>A0ABT0CU60_9HYPH</name>
<dbReference type="InterPro" id="IPR038696">
    <property type="entry name" value="IalB_sf"/>
</dbReference>
<feature type="signal peptide" evidence="1">
    <location>
        <begin position="1"/>
        <end position="22"/>
    </location>
</feature>
<dbReference type="InterPro" id="IPR010642">
    <property type="entry name" value="Invasion_prot_B"/>
</dbReference>
<sequence length="172" mass="17945">MRIGLSTLTIFMATFSAIGTHAAPLPGGAGSLTENYQDWVVACQAQNNATACVMRQVQSNSQTGQTILTAEFRAVDGDALEGALLLPFGLVLSQGVAVKIDETEAWPLSFSTCLPQGCLALISFDASRIASLKAGTALNLTVSAISPLQPIAFKISLKGFTNALGRIAELSK</sequence>
<dbReference type="Proteomes" id="UP001522662">
    <property type="component" value="Unassembled WGS sequence"/>
</dbReference>
<geneLocation type="plasmid" evidence="2">
    <name>unnamed</name>
</geneLocation>
<dbReference type="Gene3D" id="2.60.40.1880">
    <property type="entry name" value="Invasion associated locus B (IalB) protein"/>
    <property type="match status" value="1"/>
</dbReference>
<gene>
    <name evidence="2" type="ORF">MKJ03_00035</name>
</gene>
<feature type="chain" id="PRO_5047253703" evidence="1">
    <location>
        <begin position="23"/>
        <end position="172"/>
    </location>
</feature>
<protein>
    <submittedName>
        <fullName evidence="2">Invasion associated locus B family protein</fullName>
    </submittedName>
</protein>
<evidence type="ECO:0000313" key="3">
    <source>
        <dbReference type="Proteomes" id="UP001522662"/>
    </source>
</evidence>
<evidence type="ECO:0000313" key="2">
    <source>
        <dbReference type="EMBL" id="MCJ8236706.1"/>
    </source>
</evidence>
<dbReference type="RefSeq" id="WP_245133903.1">
    <property type="nucleotide sequence ID" value="NZ_CP128477.1"/>
</dbReference>
<keyword evidence="3" id="KW-1185">Reference proteome</keyword>
<dbReference type="EMBL" id="JALAYX010000001">
    <property type="protein sequence ID" value="MCJ8236706.1"/>
    <property type="molecule type" value="Genomic_DNA"/>
</dbReference>
<reference evidence="2 3" key="1">
    <citation type="submission" date="2022-03" db="EMBL/GenBank/DDBJ databases">
        <title>Rhizobium SSM4.3 sp. nov., isolated from Sediment (Gouqi Island).</title>
        <authorList>
            <person name="Chen G."/>
        </authorList>
    </citation>
    <scope>NUCLEOTIDE SEQUENCE [LARGE SCALE GENOMIC DNA]</scope>
    <source>
        <strain evidence="2 3">SSM4.3</strain>
        <plasmid evidence="2">unnamed</plasmid>
    </source>
</reference>
<keyword evidence="2" id="KW-0614">Plasmid</keyword>
<keyword evidence="1" id="KW-0732">Signal</keyword>
<comment type="caution">
    <text evidence="2">The sequence shown here is derived from an EMBL/GenBank/DDBJ whole genome shotgun (WGS) entry which is preliminary data.</text>
</comment>
<proteinExistence type="predicted"/>
<evidence type="ECO:0000256" key="1">
    <source>
        <dbReference type="SAM" id="SignalP"/>
    </source>
</evidence>
<dbReference type="Pfam" id="PF06776">
    <property type="entry name" value="IalB"/>
    <property type="match status" value="1"/>
</dbReference>
<accession>A0ABT0CU60</accession>
<organism evidence="2 3">
    <name type="scientific">Peteryoungia algae</name>
    <dbReference type="NCBI Taxonomy" id="2919917"/>
    <lineage>
        <taxon>Bacteria</taxon>
        <taxon>Pseudomonadati</taxon>
        <taxon>Pseudomonadota</taxon>
        <taxon>Alphaproteobacteria</taxon>
        <taxon>Hyphomicrobiales</taxon>
        <taxon>Rhizobiaceae</taxon>
        <taxon>Peteryoungia</taxon>
    </lineage>
</organism>